<feature type="domain" description="DUF2828" evidence="1">
    <location>
        <begin position="6"/>
        <end position="81"/>
    </location>
</feature>
<dbReference type="EMBL" id="MK500565">
    <property type="protein sequence ID" value="QBK91820.1"/>
    <property type="molecule type" value="Genomic_DNA"/>
</dbReference>
<proteinExistence type="predicted"/>
<sequence>MLCLNEKDALSHSTSGDPRLDLFYKSVRGLSKERLGMYLEASWRKSPLDTLKILFFIRDTRGRGKGEKKLFYDGMAWLMKKSLPVTEENIINIPFYGYFKDWLVCFSNTTPLEGTMLDILAAQLTEDWSTIETRGKQLSLAWKWTPSENSSFDKKYKLVNKLCTRMHISKKEYRNRATVARKLLNVVEQLMCGQRWEDICFEKVSSVAMNRYKKSFSKHCTERWSKYIERVQKGETKMNVSQLMPNDITSQYSFQYFTKSITPQKDVEAQWTAYMTHIQKEVVWKENVLVVLDVSASMFGEESGTPIQVGMALTLIASELCQGKMKNKFMPFSKTAKFVSIRGDSLAEKLCSIIETAEVANTNFQAVFDCILNAYEMWSVPTEHEITKLLVITDGQWDMMTDHSSVTHFEAAMSKYEKAGRRFPQTLFWNVAARTLDFPTVADQPNTALMSGYSADMMKLIVDGEDVSPIGMLLKAIQDPRYDRISCESLLESD</sequence>
<organism evidence="3">
    <name type="scientific">Pithovirus LCPAC304</name>
    <dbReference type="NCBI Taxonomy" id="2506594"/>
    <lineage>
        <taxon>Viruses</taxon>
        <taxon>Pithoviruses</taxon>
    </lineage>
</organism>
<dbReference type="InterPro" id="IPR056690">
    <property type="entry name" value="DUF7788"/>
</dbReference>
<dbReference type="InterPro" id="IPR036465">
    <property type="entry name" value="vWFA_dom_sf"/>
</dbReference>
<dbReference type="Gene3D" id="3.40.50.410">
    <property type="entry name" value="von Willebrand factor, type A domain"/>
    <property type="match status" value="1"/>
</dbReference>
<dbReference type="PANTHER" id="PTHR31373:SF27">
    <property type="entry name" value="TROVE DOMAIN-CONTAINING PROTEIN"/>
    <property type="match status" value="1"/>
</dbReference>
<evidence type="ECO:0000259" key="2">
    <source>
        <dbReference type="Pfam" id="PF25043"/>
    </source>
</evidence>
<evidence type="ECO:0008006" key="4">
    <source>
        <dbReference type="Google" id="ProtNLM"/>
    </source>
</evidence>
<dbReference type="Pfam" id="PF25043">
    <property type="entry name" value="DUF7788"/>
    <property type="match status" value="1"/>
</dbReference>
<dbReference type="InterPro" id="IPR011205">
    <property type="entry name" value="UCP015417_vWA"/>
</dbReference>
<name>A0A481Z9J2_9VIRU</name>
<dbReference type="Pfam" id="PF11443">
    <property type="entry name" value="DUF2828"/>
    <property type="match status" value="2"/>
</dbReference>
<accession>A0A481Z9J2</accession>
<gene>
    <name evidence="3" type="ORF">LCPAC304_01590</name>
</gene>
<evidence type="ECO:0000259" key="1">
    <source>
        <dbReference type="Pfam" id="PF11443"/>
    </source>
</evidence>
<dbReference type="PANTHER" id="PTHR31373">
    <property type="entry name" value="OS06G0652100 PROTEIN"/>
    <property type="match status" value="1"/>
</dbReference>
<evidence type="ECO:0000313" key="3">
    <source>
        <dbReference type="EMBL" id="QBK91820.1"/>
    </source>
</evidence>
<feature type="domain" description="DUF2828" evidence="1">
    <location>
        <begin position="118"/>
        <end position="280"/>
    </location>
</feature>
<reference evidence="3" key="1">
    <citation type="journal article" date="2019" name="MBio">
        <title>Virus Genomes from Deep Sea Sediments Expand the Ocean Megavirome and Support Independent Origins of Viral Gigantism.</title>
        <authorList>
            <person name="Backstrom D."/>
            <person name="Yutin N."/>
            <person name="Jorgensen S.L."/>
            <person name="Dharamshi J."/>
            <person name="Homa F."/>
            <person name="Zaremba-Niedwiedzka K."/>
            <person name="Spang A."/>
            <person name="Wolf Y.I."/>
            <person name="Koonin E.V."/>
            <person name="Ettema T.J."/>
        </authorList>
    </citation>
    <scope>NUCLEOTIDE SEQUENCE</scope>
</reference>
<feature type="domain" description="DUF7788" evidence="2">
    <location>
        <begin position="288"/>
        <end position="467"/>
    </location>
</feature>
<dbReference type="SUPFAM" id="SSF53300">
    <property type="entry name" value="vWA-like"/>
    <property type="match status" value="1"/>
</dbReference>
<dbReference type="InterPro" id="IPR058580">
    <property type="entry name" value="DUF2828"/>
</dbReference>
<dbReference type="PIRSF" id="PIRSF015417">
    <property type="entry name" value="T31B5_30_vWA"/>
    <property type="match status" value="1"/>
</dbReference>
<protein>
    <recommendedName>
        <fullName evidence="4">VWFA domain-containing protein</fullName>
    </recommendedName>
</protein>